<dbReference type="EMBL" id="WUEK01000009">
    <property type="protein sequence ID" value="MXG90826.1"/>
    <property type="molecule type" value="Genomic_DNA"/>
</dbReference>
<keyword evidence="2" id="KW-1133">Transmembrane helix</keyword>
<keyword evidence="2" id="KW-0812">Transmembrane</keyword>
<feature type="compositionally biased region" description="Low complexity" evidence="1">
    <location>
        <begin position="580"/>
        <end position="593"/>
    </location>
</feature>
<keyword evidence="2" id="KW-0472">Membrane</keyword>
<dbReference type="RefSeq" id="WP_160878765.1">
    <property type="nucleotide sequence ID" value="NZ_WUEK01000009.1"/>
</dbReference>
<gene>
    <name evidence="4" type="ORF">GRQ65_14850</name>
</gene>
<organism evidence="4 5">
    <name type="scientific">Nocardioides flavescens</name>
    <dbReference type="NCBI Taxonomy" id="2691959"/>
    <lineage>
        <taxon>Bacteria</taxon>
        <taxon>Bacillati</taxon>
        <taxon>Actinomycetota</taxon>
        <taxon>Actinomycetes</taxon>
        <taxon>Propionibacteriales</taxon>
        <taxon>Nocardioidaceae</taxon>
        <taxon>Nocardioides</taxon>
    </lineage>
</organism>
<evidence type="ECO:0000256" key="2">
    <source>
        <dbReference type="SAM" id="Phobius"/>
    </source>
</evidence>
<reference evidence="4 5" key="1">
    <citation type="submission" date="2019-12" db="EMBL/GenBank/DDBJ databases">
        <authorList>
            <person name="Kun Z."/>
        </authorList>
    </citation>
    <scope>NUCLEOTIDE SEQUENCE [LARGE SCALE GENOMIC DNA]</scope>
    <source>
        <strain evidence="4 5">YIM 123512</strain>
    </source>
</reference>
<dbReference type="InterPro" id="IPR038765">
    <property type="entry name" value="Papain-like_cys_pep_sf"/>
</dbReference>
<protein>
    <recommendedName>
        <fullName evidence="3">Transglutaminase-like domain-containing protein</fullName>
    </recommendedName>
</protein>
<dbReference type="Gene3D" id="3.10.620.30">
    <property type="match status" value="1"/>
</dbReference>
<sequence length="799" mass="86571">MPTSAPRSRSHPVALVALAAVGAATTLVSTLSWQQFTQDFRSTFWPLVVLAVVIVGTGALLRWWRVPRALVPLAQLVVASMLLCLFVAGTPLPLGESWTRVVEAFTAAVDTANRFAPPVPSAAPPVHPLLIAGGAACLLLVDVFACTLRRVPLAGLPLLTIYSVPVSMAGEGPHWALFLLTAVGFLVMIFLSEAEQIARWGPLLVEDRTGSAPRPLQSRAWPRTGARAIGGTALVMAVVVPLALPSYGVRVFEFGTAAGGDRDIKIDNPAADLQRDLTRGEDVPLIRLRTDDPDPSYLRVAVLNRFRENEWSSGDREVPDSQRADGQMPALVGVSVGLARQTYDYQFDATRDFDSTWLPTTGQVERVEAEGDWRYDTSTMDFLASDDDLDTRSLSWSLTAVKLDYDANDLADSGPAGALVSRDFTEVPDDIDARVQQITDEVTADAPSRFEKAVALQRWFRSTGGFTYDDSVSIGNGQDDLVRFLTPGDGGRRGYCEQFAAAMALMARQVGIPARVAIGFLQPDRVGSGTWEYSSHDLHAWPELFFPGSGWVRFEPTPGDRASTVPGYTRQQIVPGDDTASPSAAPSAQPQQPRDNTPVDPEQQDADAAGQTGASDGLGWLPLAGGALAGVLVVLLLLGPRTVRRRRRAQRVQLGPEEAWVELHDTAVDLGLPWPHARSPRETRDALVQVFGAPLDEYADERPRRGPETNPDAVAALDLLVSALERLRYARADDSALGTWRAETELCVEALHGGATRRARRTAEWWPRSVFRSRAAAPQTRADVRVDGATSGRVVDHVG</sequence>
<proteinExistence type="predicted"/>
<dbReference type="InterPro" id="IPR002931">
    <property type="entry name" value="Transglutaminase-like"/>
</dbReference>
<evidence type="ECO:0000259" key="3">
    <source>
        <dbReference type="SMART" id="SM00460"/>
    </source>
</evidence>
<feature type="region of interest" description="Disordered" evidence="1">
    <location>
        <begin position="557"/>
        <end position="613"/>
    </location>
</feature>
<feature type="transmembrane region" description="Helical" evidence="2">
    <location>
        <begin position="126"/>
        <end position="144"/>
    </location>
</feature>
<dbReference type="Proteomes" id="UP000473325">
    <property type="component" value="Unassembled WGS sequence"/>
</dbReference>
<dbReference type="PANTHER" id="PTHR42736:SF1">
    <property type="entry name" value="PROTEIN-GLUTAMINE GAMMA-GLUTAMYLTRANSFERASE"/>
    <property type="match status" value="1"/>
</dbReference>
<evidence type="ECO:0000313" key="5">
    <source>
        <dbReference type="Proteomes" id="UP000473325"/>
    </source>
</evidence>
<dbReference type="PANTHER" id="PTHR42736">
    <property type="entry name" value="PROTEIN-GLUTAMINE GAMMA-GLUTAMYLTRANSFERASE"/>
    <property type="match status" value="1"/>
</dbReference>
<feature type="domain" description="Transglutaminase-like" evidence="3">
    <location>
        <begin position="488"/>
        <end position="558"/>
    </location>
</feature>
<dbReference type="Pfam" id="PF11992">
    <property type="entry name" value="TgpA_N"/>
    <property type="match status" value="1"/>
</dbReference>
<feature type="transmembrane region" description="Helical" evidence="2">
    <location>
        <begin position="70"/>
        <end position="89"/>
    </location>
</feature>
<dbReference type="SMART" id="SM00460">
    <property type="entry name" value="TGc"/>
    <property type="match status" value="1"/>
</dbReference>
<evidence type="ECO:0000256" key="1">
    <source>
        <dbReference type="SAM" id="MobiDB-lite"/>
    </source>
</evidence>
<dbReference type="InterPro" id="IPR052901">
    <property type="entry name" value="Bact_TGase-like"/>
</dbReference>
<comment type="caution">
    <text evidence="4">The sequence shown here is derived from an EMBL/GenBank/DDBJ whole genome shotgun (WGS) entry which is preliminary data.</text>
</comment>
<accession>A0A6L7EY25</accession>
<dbReference type="SUPFAM" id="SSF54001">
    <property type="entry name" value="Cysteine proteinases"/>
    <property type="match status" value="1"/>
</dbReference>
<feature type="transmembrane region" description="Helical" evidence="2">
    <location>
        <begin position="44"/>
        <end position="63"/>
    </location>
</feature>
<feature type="transmembrane region" description="Helical" evidence="2">
    <location>
        <begin position="174"/>
        <end position="191"/>
    </location>
</feature>
<evidence type="ECO:0000313" key="4">
    <source>
        <dbReference type="EMBL" id="MXG90826.1"/>
    </source>
</evidence>
<feature type="transmembrane region" description="Helical" evidence="2">
    <location>
        <begin position="618"/>
        <end position="638"/>
    </location>
</feature>
<dbReference type="Pfam" id="PF01841">
    <property type="entry name" value="Transglut_core"/>
    <property type="match status" value="1"/>
</dbReference>
<keyword evidence="5" id="KW-1185">Reference proteome</keyword>
<feature type="transmembrane region" description="Helical" evidence="2">
    <location>
        <begin position="224"/>
        <end position="244"/>
    </location>
</feature>
<feature type="transmembrane region" description="Helical" evidence="2">
    <location>
        <begin position="151"/>
        <end position="168"/>
    </location>
</feature>
<feature type="transmembrane region" description="Helical" evidence="2">
    <location>
        <begin position="12"/>
        <end position="32"/>
    </location>
</feature>
<name>A0A6L7EY25_9ACTN</name>
<dbReference type="InterPro" id="IPR021878">
    <property type="entry name" value="TgpA_N"/>
</dbReference>
<dbReference type="AlphaFoldDB" id="A0A6L7EY25"/>